<keyword evidence="7" id="KW-0067">ATP-binding</keyword>
<keyword evidence="9" id="KW-1133">Transmembrane helix</keyword>
<dbReference type="Gene3D" id="3.30.450.20">
    <property type="entry name" value="PAS domain"/>
    <property type="match status" value="1"/>
</dbReference>
<feature type="transmembrane region" description="Helical" evidence="9">
    <location>
        <begin position="111"/>
        <end position="131"/>
    </location>
</feature>
<evidence type="ECO:0000256" key="1">
    <source>
        <dbReference type="ARBA" id="ARBA00000085"/>
    </source>
</evidence>
<feature type="transmembrane region" description="Helical" evidence="9">
    <location>
        <begin position="177"/>
        <end position="198"/>
    </location>
</feature>
<reference evidence="13 14" key="1">
    <citation type="submission" date="2017-09" db="EMBL/GenBank/DDBJ databases">
        <authorList>
            <person name="Thomas P."/>
            <person name="Seyboldt C."/>
        </authorList>
    </citation>
    <scope>NUCLEOTIDE SEQUENCE [LARGE SCALE GENOMIC DNA]</scope>
    <source>
        <strain evidence="13 14">DSM 7534</strain>
    </source>
</reference>
<dbReference type="CDD" id="cd00130">
    <property type="entry name" value="PAS"/>
    <property type="match status" value="1"/>
</dbReference>
<feature type="transmembrane region" description="Helical" evidence="9">
    <location>
        <begin position="53"/>
        <end position="72"/>
    </location>
</feature>
<feature type="transmembrane region" description="Helical" evidence="9">
    <location>
        <begin position="243"/>
        <end position="260"/>
    </location>
</feature>
<dbReference type="InterPro" id="IPR005467">
    <property type="entry name" value="His_kinase_dom"/>
</dbReference>
<evidence type="ECO:0000256" key="2">
    <source>
        <dbReference type="ARBA" id="ARBA00012438"/>
    </source>
</evidence>
<feature type="domain" description="Histidine kinase" evidence="10">
    <location>
        <begin position="535"/>
        <end position="757"/>
    </location>
</feature>
<dbReference type="PROSITE" id="PS50109">
    <property type="entry name" value="HIS_KIN"/>
    <property type="match status" value="1"/>
</dbReference>
<dbReference type="PANTHER" id="PTHR43547">
    <property type="entry name" value="TWO-COMPONENT HISTIDINE KINASE"/>
    <property type="match status" value="1"/>
</dbReference>
<keyword evidence="5" id="KW-0547">Nucleotide-binding</keyword>
<dbReference type="InterPro" id="IPR036890">
    <property type="entry name" value="HATPase_C_sf"/>
</dbReference>
<dbReference type="SUPFAM" id="SSF55785">
    <property type="entry name" value="PYP-like sensor domain (PAS domain)"/>
    <property type="match status" value="1"/>
</dbReference>
<dbReference type="GeneID" id="303560887"/>
<dbReference type="RefSeq" id="WP_120140805.1">
    <property type="nucleotide sequence ID" value="NZ_CP023671.1"/>
</dbReference>
<evidence type="ECO:0000313" key="14">
    <source>
        <dbReference type="Proteomes" id="UP000280586"/>
    </source>
</evidence>
<evidence type="ECO:0000259" key="10">
    <source>
        <dbReference type="PROSITE" id="PS50109"/>
    </source>
</evidence>
<keyword evidence="3" id="KW-0597">Phosphoprotein</keyword>
<dbReference type="InterPro" id="IPR003661">
    <property type="entry name" value="HisK_dim/P_dom"/>
</dbReference>
<evidence type="ECO:0000256" key="5">
    <source>
        <dbReference type="ARBA" id="ARBA00022741"/>
    </source>
</evidence>
<protein>
    <recommendedName>
        <fullName evidence="2">histidine kinase</fullName>
        <ecNumber evidence="2">2.7.13.3</ecNumber>
    </recommendedName>
</protein>
<evidence type="ECO:0000256" key="9">
    <source>
        <dbReference type="SAM" id="Phobius"/>
    </source>
</evidence>
<dbReference type="Pfam" id="PF02518">
    <property type="entry name" value="HATPase_c"/>
    <property type="match status" value="1"/>
</dbReference>
<dbReference type="Gene3D" id="1.10.287.130">
    <property type="match status" value="1"/>
</dbReference>
<dbReference type="PROSITE" id="PS50112">
    <property type="entry name" value="PAS"/>
    <property type="match status" value="1"/>
</dbReference>
<feature type="transmembrane region" description="Helical" evidence="9">
    <location>
        <begin position="205"/>
        <end position="223"/>
    </location>
</feature>
<dbReference type="InterPro" id="IPR035965">
    <property type="entry name" value="PAS-like_dom_sf"/>
</dbReference>
<dbReference type="SUPFAM" id="SSF55874">
    <property type="entry name" value="ATPase domain of HSP90 chaperone/DNA topoisomerase II/histidine kinase"/>
    <property type="match status" value="1"/>
</dbReference>
<dbReference type="NCBIfam" id="TIGR00229">
    <property type="entry name" value="sensory_box"/>
    <property type="match status" value="1"/>
</dbReference>
<accession>A0A9N7PJG1</accession>
<feature type="transmembrane region" description="Helical" evidence="9">
    <location>
        <begin position="143"/>
        <end position="161"/>
    </location>
</feature>
<dbReference type="Pfam" id="PF13426">
    <property type="entry name" value="PAS_9"/>
    <property type="match status" value="1"/>
</dbReference>
<dbReference type="AlphaFoldDB" id="A0A9N7PJG1"/>
<evidence type="ECO:0000256" key="7">
    <source>
        <dbReference type="ARBA" id="ARBA00022840"/>
    </source>
</evidence>
<comment type="catalytic activity">
    <reaction evidence="1">
        <text>ATP + protein L-histidine = ADP + protein N-phospho-L-histidine.</text>
        <dbReference type="EC" id="2.7.13.3"/>
    </reaction>
</comment>
<keyword evidence="9" id="KW-0812">Transmembrane</keyword>
<dbReference type="PRINTS" id="PR00344">
    <property type="entry name" value="BCTRLSENSOR"/>
</dbReference>
<gene>
    <name evidence="13" type="ORF">CP523_09375</name>
</gene>
<dbReference type="SMART" id="SM00091">
    <property type="entry name" value="PAS"/>
    <property type="match status" value="1"/>
</dbReference>
<evidence type="ECO:0000313" key="13">
    <source>
        <dbReference type="EMBL" id="AYE34620.1"/>
    </source>
</evidence>
<dbReference type="SMART" id="SM00388">
    <property type="entry name" value="HisKA"/>
    <property type="match status" value="1"/>
</dbReference>
<sequence>MTFTLSEKKENKKLKNIIKILLLTILFVTIALIINFFFTKGIRVAKVAFLNDIGVINYTLAIISMATCWLYYYIHKKTIFFIITLIYFSFGIEYIYLSLILNNEEDGLLRFVPLMVLTYLFRSILILFTILQKNKIVNKLCENKMLSIVITSIITIILIMFETNYIKINLIDRNSKFVIIMSIVMILYHFCILTVLAMRSIKEVEFIYTIIIASISFFTVKRIYSLGNWNGRDLYIDKVSKILTFWGFSILLLGVFIEIIRKVRENELLKQELKVFYDLTEYNQHNNVVMFNEKSELVYANERVRNANCNFSSIVKNKGSYLENIKINRISKNQYENIVKQLKIGGFYKGIVFDCDSKALKLDVQKIHINKDKKVFVATYRDITKDYKTNEKLKINESKLKSITENIKDLIFTIDATGNITYVNNAVIDMLGYEKEEILNNKHSMILDLESINKMNFISESYKNNPYKEHKLKCKNGREIYVESIVNKVANNNDEIRAYVIVARDLTYRNELEALKIKYKENKEYERIRNEFFANLSHEVRTPINIIYSCLQLLNGQKVKGNEALSEYYNKYETTMRQNCFRMLRLVNNLIDITKIDSGFVKMNFENYNIVSLVEDITLSVVPYVEFKKINIMFDTEYEELYIKCDPDKIERVILNLISNAVKFTEKNGNILVYISADEKFVKIRVKDDGIGIPYEVRGFIFERFVQNDKSLNRGTEGSGIGLALVKSLVELHNGKVYLEDTKEKGSEFVVELPNIQIDVLGEEEKEIISNDKKPIAERISIEFSDIYDIV</sequence>
<dbReference type="InterPro" id="IPR000700">
    <property type="entry name" value="PAS-assoc_C"/>
</dbReference>
<dbReference type="SMART" id="SM00387">
    <property type="entry name" value="HATPase_c"/>
    <property type="match status" value="1"/>
</dbReference>
<keyword evidence="8" id="KW-0902">Two-component regulatory system</keyword>
<dbReference type="KEGG" id="csep:CP523_09375"/>
<dbReference type="EMBL" id="CP023671">
    <property type="protein sequence ID" value="AYE34620.1"/>
    <property type="molecule type" value="Genomic_DNA"/>
</dbReference>
<name>A0A9N7PJG1_CLOSE</name>
<dbReference type="FunFam" id="3.30.565.10:FF:000037">
    <property type="entry name" value="Hybrid sensor histidine kinase/response regulator"/>
    <property type="match status" value="1"/>
</dbReference>
<organism evidence="13 14">
    <name type="scientific">Clostridium septicum</name>
    <dbReference type="NCBI Taxonomy" id="1504"/>
    <lineage>
        <taxon>Bacteria</taxon>
        <taxon>Bacillati</taxon>
        <taxon>Bacillota</taxon>
        <taxon>Clostridia</taxon>
        <taxon>Eubacteriales</taxon>
        <taxon>Clostridiaceae</taxon>
        <taxon>Clostridium</taxon>
    </lineage>
</organism>
<dbReference type="InterPro" id="IPR036097">
    <property type="entry name" value="HisK_dim/P_sf"/>
</dbReference>
<dbReference type="GO" id="GO:0005524">
    <property type="term" value="F:ATP binding"/>
    <property type="evidence" value="ECO:0007669"/>
    <property type="project" value="UniProtKB-KW"/>
</dbReference>
<evidence type="ECO:0000256" key="3">
    <source>
        <dbReference type="ARBA" id="ARBA00022553"/>
    </source>
</evidence>
<feature type="domain" description="PAS" evidence="11">
    <location>
        <begin position="396"/>
        <end position="449"/>
    </location>
</feature>
<feature type="transmembrane region" description="Helical" evidence="9">
    <location>
        <begin position="20"/>
        <end position="38"/>
    </location>
</feature>
<dbReference type="Proteomes" id="UP000280586">
    <property type="component" value="Chromosome"/>
</dbReference>
<proteinExistence type="predicted"/>
<feature type="domain" description="PAC" evidence="12">
    <location>
        <begin position="466"/>
        <end position="518"/>
    </location>
</feature>
<dbReference type="InterPro" id="IPR003594">
    <property type="entry name" value="HATPase_dom"/>
</dbReference>
<keyword evidence="9" id="KW-0472">Membrane</keyword>
<dbReference type="CDD" id="cd00082">
    <property type="entry name" value="HisKA"/>
    <property type="match status" value="1"/>
</dbReference>
<feature type="transmembrane region" description="Helical" evidence="9">
    <location>
        <begin position="79"/>
        <end position="99"/>
    </location>
</feature>
<dbReference type="PROSITE" id="PS50113">
    <property type="entry name" value="PAC"/>
    <property type="match status" value="1"/>
</dbReference>
<dbReference type="EC" id="2.7.13.3" evidence="2"/>
<keyword evidence="4" id="KW-0808">Transferase</keyword>
<dbReference type="GO" id="GO:0000155">
    <property type="term" value="F:phosphorelay sensor kinase activity"/>
    <property type="evidence" value="ECO:0007669"/>
    <property type="project" value="InterPro"/>
</dbReference>
<dbReference type="InterPro" id="IPR000014">
    <property type="entry name" value="PAS"/>
</dbReference>
<keyword evidence="6 13" id="KW-0418">Kinase</keyword>
<evidence type="ECO:0000256" key="4">
    <source>
        <dbReference type="ARBA" id="ARBA00022679"/>
    </source>
</evidence>
<dbReference type="PANTHER" id="PTHR43547:SF2">
    <property type="entry name" value="HYBRID SIGNAL TRANSDUCTION HISTIDINE KINASE C"/>
    <property type="match status" value="1"/>
</dbReference>
<dbReference type="Pfam" id="PF00512">
    <property type="entry name" value="HisKA"/>
    <property type="match status" value="1"/>
</dbReference>
<dbReference type="SUPFAM" id="SSF47384">
    <property type="entry name" value="Homodimeric domain of signal transducing histidine kinase"/>
    <property type="match status" value="1"/>
</dbReference>
<dbReference type="Gene3D" id="3.30.565.10">
    <property type="entry name" value="Histidine kinase-like ATPase, C-terminal domain"/>
    <property type="match status" value="1"/>
</dbReference>
<evidence type="ECO:0000259" key="11">
    <source>
        <dbReference type="PROSITE" id="PS50112"/>
    </source>
</evidence>
<evidence type="ECO:0000256" key="6">
    <source>
        <dbReference type="ARBA" id="ARBA00022777"/>
    </source>
</evidence>
<evidence type="ECO:0000259" key="12">
    <source>
        <dbReference type="PROSITE" id="PS50113"/>
    </source>
</evidence>
<evidence type="ECO:0000256" key="8">
    <source>
        <dbReference type="ARBA" id="ARBA00023012"/>
    </source>
</evidence>
<dbReference type="InterPro" id="IPR004358">
    <property type="entry name" value="Sig_transdc_His_kin-like_C"/>
</dbReference>